<accession>A0A2P2QC99</accession>
<dbReference type="EMBL" id="GGEC01084111">
    <property type="protein sequence ID" value="MBX64595.1"/>
    <property type="molecule type" value="Transcribed_RNA"/>
</dbReference>
<reference evidence="2" key="1">
    <citation type="submission" date="2018-02" db="EMBL/GenBank/DDBJ databases">
        <title>Rhizophora mucronata_Transcriptome.</title>
        <authorList>
            <person name="Meera S.P."/>
            <person name="Sreeshan A."/>
            <person name="Augustine A."/>
        </authorList>
    </citation>
    <scope>NUCLEOTIDE SEQUENCE</scope>
    <source>
        <tissue evidence="2">Leaf</tissue>
    </source>
</reference>
<feature type="region of interest" description="Disordered" evidence="1">
    <location>
        <begin position="1"/>
        <end position="26"/>
    </location>
</feature>
<organism evidence="2">
    <name type="scientific">Rhizophora mucronata</name>
    <name type="common">Asiatic mangrove</name>
    <dbReference type="NCBI Taxonomy" id="61149"/>
    <lineage>
        <taxon>Eukaryota</taxon>
        <taxon>Viridiplantae</taxon>
        <taxon>Streptophyta</taxon>
        <taxon>Embryophyta</taxon>
        <taxon>Tracheophyta</taxon>
        <taxon>Spermatophyta</taxon>
        <taxon>Magnoliopsida</taxon>
        <taxon>eudicotyledons</taxon>
        <taxon>Gunneridae</taxon>
        <taxon>Pentapetalae</taxon>
        <taxon>rosids</taxon>
        <taxon>fabids</taxon>
        <taxon>Malpighiales</taxon>
        <taxon>Rhizophoraceae</taxon>
        <taxon>Rhizophora</taxon>
    </lineage>
</organism>
<evidence type="ECO:0000313" key="2">
    <source>
        <dbReference type="EMBL" id="MBX64595.1"/>
    </source>
</evidence>
<dbReference type="AlphaFoldDB" id="A0A2P2QC99"/>
<feature type="compositionally biased region" description="Basic and acidic residues" evidence="1">
    <location>
        <begin position="1"/>
        <end position="15"/>
    </location>
</feature>
<proteinExistence type="predicted"/>
<name>A0A2P2QC99_RHIMU</name>
<evidence type="ECO:0000256" key="1">
    <source>
        <dbReference type="SAM" id="MobiDB-lite"/>
    </source>
</evidence>
<sequence length="26" mass="3117">MHTSTREKRERERGQKHNLAHFGPIT</sequence>
<protein>
    <submittedName>
        <fullName evidence="2">Uncharacterized protein</fullName>
    </submittedName>
</protein>